<reference evidence="3 4" key="1">
    <citation type="journal article" date="2016" name="Int. J. Syst. Evol. Microbiol.">
        <title>Tessaracoccus flavus sp. nov., isolated from the drainage system of a lindane-producing factory.</title>
        <authorList>
            <person name="Kumari R."/>
            <person name="Singh P."/>
            <person name="Schumann P."/>
            <person name="Lal R."/>
        </authorList>
    </citation>
    <scope>NUCLEOTIDE SEQUENCE [LARGE SCALE GENOMIC DNA]</scope>
    <source>
        <strain evidence="3 4">RP1T</strain>
    </source>
</reference>
<dbReference type="PIRSF" id="PIRSF001327">
    <property type="entry name" value="Arsenical_pump-driving_ATPase"/>
    <property type="match status" value="1"/>
</dbReference>
<dbReference type="PANTHER" id="PTHR10803:SF3">
    <property type="entry name" value="ATPASE GET3"/>
    <property type="match status" value="1"/>
</dbReference>
<dbReference type="CDD" id="cd02035">
    <property type="entry name" value="ArsA"/>
    <property type="match status" value="2"/>
</dbReference>
<keyword evidence="4" id="KW-1185">Reference proteome</keyword>
<dbReference type="GO" id="GO:0016887">
    <property type="term" value="F:ATP hydrolysis activity"/>
    <property type="evidence" value="ECO:0007669"/>
    <property type="project" value="InterPro"/>
</dbReference>
<evidence type="ECO:0000256" key="1">
    <source>
        <dbReference type="ARBA" id="ARBA00011040"/>
    </source>
</evidence>
<feature type="domain" description="ArsA/GET3 Anion-transporting ATPase-like" evidence="2">
    <location>
        <begin position="10"/>
        <end position="290"/>
    </location>
</feature>
<dbReference type="AlphaFoldDB" id="A0A1Q2CHK5"/>
<gene>
    <name evidence="3" type="ORF">RPIT_12980</name>
</gene>
<feature type="domain" description="ArsA/GET3 Anion-transporting ATPase-like" evidence="2">
    <location>
        <begin position="483"/>
        <end position="577"/>
    </location>
</feature>
<feature type="domain" description="ArsA/GET3 Anion-transporting ATPase-like" evidence="2">
    <location>
        <begin position="326"/>
        <end position="459"/>
    </location>
</feature>
<dbReference type="RefSeq" id="WP_077343815.1">
    <property type="nucleotide sequence ID" value="NZ_CP019605.1"/>
</dbReference>
<dbReference type="InterPro" id="IPR025723">
    <property type="entry name" value="ArsA/GET3_ATPase-like"/>
</dbReference>
<name>A0A1Q2CHK5_9ACTN</name>
<proteinExistence type="inferred from homology"/>
<dbReference type="Proteomes" id="UP000188324">
    <property type="component" value="Chromosome"/>
</dbReference>
<dbReference type="InterPro" id="IPR027541">
    <property type="entry name" value="Ars_ATPase"/>
</dbReference>
<dbReference type="Pfam" id="PF02374">
    <property type="entry name" value="ArsA_ATPase"/>
    <property type="match status" value="3"/>
</dbReference>
<protein>
    <submittedName>
        <fullName evidence="3">Arsenical pump-driving ATPase</fullName>
    </submittedName>
</protein>
<dbReference type="Gene3D" id="3.40.50.300">
    <property type="entry name" value="P-loop containing nucleotide triphosphate hydrolases"/>
    <property type="match status" value="2"/>
</dbReference>
<dbReference type="GO" id="GO:0015446">
    <property type="term" value="F:ATPase-coupled arsenite transmembrane transporter activity"/>
    <property type="evidence" value="ECO:0007669"/>
    <property type="project" value="InterPro"/>
</dbReference>
<dbReference type="EMBL" id="CP019605">
    <property type="protein sequence ID" value="AQP45606.1"/>
    <property type="molecule type" value="Genomic_DNA"/>
</dbReference>
<dbReference type="PANTHER" id="PTHR10803">
    <property type="entry name" value="ARSENICAL PUMP-DRIVING ATPASE ARSENITE-TRANSLOCATING ATPASE"/>
    <property type="match status" value="1"/>
</dbReference>
<dbReference type="GO" id="GO:0005524">
    <property type="term" value="F:ATP binding"/>
    <property type="evidence" value="ECO:0007669"/>
    <property type="project" value="InterPro"/>
</dbReference>
<dbReference type="NCBIfam" id="TIGR04291">
    <property type="entry name" value="arsen_driv_ArsA"/>
    <property type="match status" value="1"/>
</dbReference>
<organism evidence="3 4">
    <name type="scientific">Tessaracoccus flavus</name>
    <dbReference type="NCBI Taxonomy" id="1610493"/>
    <lineage>
        <taxon>Bacteria</taxon>
        <taxon>Bacillati</taxon>
        <taxon>Actinomycetota</taxon>
        <taxon>Actinomycetes</taxon>
        <taxon>Propionibacteriales</taxon>
        <taxon>Propionibacteriaceae</taxon>
        <taxon>Tessaracoccus</taxon>
    </lineage>
</organism>
<dbReference type="InterPro" id="IPR027417">
    <property type="entry name" value="P-loop_NTPase"/>
</dbReference>
<evidence type="ECO:0000313" key="3">
    <source>
        <dbReference type="EMBL" id="AQP45606.1"/>
    </source>
</evidence>
<evidence type="ECO:0000259" key="2">
    <source>
        <dbReference type="Pfam" id="PF02374"/>
    </source>
</evidence>
<dbReference type="OrthoDB" id="9780677at2"/>
<sequence>MYSFLRDLPRFLFFTGKGGVGKTSLACASATHLADEGRRVLLVSTDPASNVAQVFGQPIGNRITAIRAVPGLDGIEIDPQQAADDYRERIIGPVRNLLPEAEIASIAEQLSGSCTTEVASFNEFTGLLADDSRIAGYEHVVFDTAPTGHTIRLLQLPGEWTSFLDDGKGDASCLGPMAGLDKTRATYASALARLSDPSLTRLVLVTRAQPSTLVEAGRTADELAHVGITEQHLVVNALLSDPGDDPLATAVHAREQRALSQLPPSLGRLTRTEVALRPNAVVGVDSLRELLNPHPQPVRPTGDTTAVEANGLAELIDELAAQDHGLIMCMGKGGVGKSTVAAAVALALAERGKTVHLSTTDPAAHLDDVLAGASDEHLSVSRIDPQAAIQAYRDKVMRTKGARLDDAGRAQLAEDLMSPCTEEVAVFGEFSHLVSQARRQFVVVDTAPTGHTLLLMDATGSYHRDIVRGMGPGQRPVTPLMRLQDPALTRIVIVTLPEATPVQEAADLQSELRRASIEPYAWVVNQSIAAARTSSPLLSARAATEAPHLTEVSRLAARVAVVPLLPDEPTGSRGLHTLIPEPATI</sequence>
<dbReference type="InterPro" id="IPR016300">
    <property type="entry name" value="ATPase_ArsA/GET3"/>
</dbReference>
<dbReference type="SUPFAM" id="SSF52540">
    <property type="entry name" value="P-loop containing nucleoside triphosphate hydrolases"/>
    <property type="match status" value="2"/>
</dbReference>
<comment type="similarity">
    <text evidence="1">Belongs to the arsA ATPase family.</text>
</comment>
<dbReference type="KEGG" id="tfl:RPIT_12980"/>
<evidence type="ECO:0000313" key="4">
    <source>
        <dbReference type="Proteomes" id="UP000188324"/>
    </source>
</evidence>
<dbReference type="STRING" id="1610493.RPIT_12980"/>
<dbReference type="NCBIfam" id="TIGR00345">
    <property type="entry name" value="GET3_arsA_TRC40"/>
    <property type="match status" value="1"/>
</dbReference>
<accession>A0A1Q2CHK5</accession>